<sequence length="89" mass="10358">MKKYNLSLNNEINKLYNTLEEAKAVYDRYIRLARVYQSQFDGYQHFDHIAIDLVHVDENGGLAPIEYLEYFDGAKLANNRCDLTNILVA</sequence>
<organism evidence="1 2">
    <name type="scientific">Tenacibaculum phage PTm5</name>
    <dbReference type="NCBI Taxonomy" id="2547426"/>
    <lineage>
        <taxon>Viruses</taxon>
        <taxon>Duplodnaviria</taxon>
        <taxon>Heunggongvirae</taxon>
        <taxon>Uroviricota</taxon>
        <taxon>Caudoviricetes</taxon>
        <taxon>Shirahamavirus</taxon>
        <taxon>Shirahamavirus PTm1</taxon>
    </lineage>
</organism>
<reference evidence="1 2" key="1">
    <citation type="journal article" date="2019" name="Arch. Virol.">
        <title>A novel jumbo Tenacibaculum maritimum lytic phage with head-fiber-like appendages.</title>
        <authorList>
            <person name="Kawato Y."/>
            <person name="Istiqomah I."/>
            <person name="Gaafar A.Y."/>
            <person name="Hanaoka M."/>
            <person name="Ishimaru K."/>
            <person name="Yasuike M."/>
            <person name="Nishiki I."/>
            <person name="Nakamura Y."/>
            <person name="Fujiwara A."/>
            <person name="Nakai T."/>
        </authorList>
    </citation>
    <scope>NUCLEOTIDE SEQUENCE [LARGE SCALE GENOMIC DNA]</scope>
    <source>
        <strain evidence="1 2">PTm5</strain>
    </source>
</reference>
<accession>A0A5S9BZI7</accession>
<evidence type="ECO:0000313" key="1">
    <source>
        <dbReference type="EMBL" id="BBI90918.1"/>
    </source>
</evidence>
<dbReference type="EMBL" id="AP019525">
    <property type="protein sequence ID" value="BBI90918.1"/>
    <property type="molecule type" value="Genomic_DNA"/>
</dbReference>
<proteinExistence type="predicted"/>
<name>A0A5S9BZI7_9CAUD</name>
<evidence type="ECO:0000313" key="2">
    <source>
        <dbReference type="Proteomes" id="UP000424080"/>
    </source>
</evidence>
<dbReference type="Proteomes" id="UP000424080">
    <property type="component" value="Segment"/>
</dbReference>
<protein>
    <submittedName>
        <fullName evidence="1">Uncharacterized protein</fullName>
    </submittedName>
</protein>